<feature type="signal peptide" evidence="1">
    <location>
        <begin position="1"/>
        <end position="25"/>
    </location>
</feature>
<keyword evidence="3" id="KW-1185">Reference proteome</keyword>
<organism evidence="2 3">
    <name type="scientific">Daphnia magna</name>
    <dbReference type="NCBI Taxonomy" id="35525"/>
    <lineage>
        <taxon>Eukaryota</taxon>
        <taxon>Metazoa</taxon>
        <taxon>Ecdysozoa</taxon>
        <taxon>Arthropoda</taxon>
        <taxon>Crustacea</taxon>
        <taxon>Branchiopoda</taxon>
        <taxon>Diplostraca</taxon>
        <taxon>Cladocera</taxon>
        <taxon>Anomopoda</taxon>
        <taxon>Daphniidae</taxon>
        <taxon>Daphnia</taxon>
    </lineage>
</organism>
<dbReference type="EMBL" id="LRGB01001842">
    <property type="protein sequence ID" value="KZS10338.1"/>
    <property type="molecule type" value="Genomic_DNA"/>
</dbReference>
<dbReference type="Proteomes" id="UP000076858">
    <property type="component" value="Unassembled WGS sequence"/>
</dbReference>
<dbReference type="AlphaFoldDB" id="A0A164TC32"/>
<accession>A0A164TC32</accession>
<name>A0A164TC32_9CRUS</name>
<feature type="chain" id="PRO_5007853323" evidence="1">
    <location>
        <begin position="26"/>
        <end position="63"/>
    </location>
</feature>
<protein>
    <submittedName>
        <fullName evidence="2">Uncharacterized protein</fullName>
    </submittedName>
</protein>
<comment type="caution">
    <text evidence="2">The sequence shown here is derived from an EMBL/GenBank/DDBJ whole genome shotgun (WGS) entry which is preliminary data.</text>
</comment>
<sequence>MWTIGVKITWLLMFLVKFFSPTMDAQSSFSKFLYITGVLSSRTRSCFVFLSLIELCQKFLIAE</sequence>
<evidence type="ECO:0000256" key="1">
    <source>
        <dbReference type="SAM" id="SignalP"/>
    </source>
</evidence>
<proteinExistence type="predicted"/>
<evidence type="ECO:0000313" key="2">
    <source>
        <dbReference type="EMBL" id="KZS10338.1"/>
    </source>
</evidence>
<keyword evidence="1" id="KW-0732">Signal</keyword>
<gene>
    <name evidence="2" type="ORF">APZ42_025220</name>
</gene>
<reference evidence="2 3" key="1">
    <citation type="submission" date="2016-03" db="EMBL/GenBank/DDBJ databases">
        <title>EvidentialGene: Evidence-directed Construction of Genes on Genomes.</title>
        <authorList>
            <person name="Gilbert D.G."/>
            <person name="Choi J.-H."/>
            <person name="Mockaitis K."/>
            <person name="Colbourne J."/>
            <person name="Pfrender M."/>
        </authorList>
    </citation>
    <scope>NUCLEOTIDE SEQUENCE [LARGE SCALE GENOMIC DNA]</scope>
    <source>
        <strain evidence="2 3">Xinb3</strain>
        <tissue evidence="2">Complete organism</tissue>
    </source>
</reference>
<evidence type="ECO:0000313" key="3">
    <source>
        <dbReference type="Proteomes" id="UP000076858"/>
    </source>
</evidence>